<evidence type="ECO:0000256" key="5">
    <source>
        <dbReference type="ARBA" id="ARBA00023242"/>
    </source>
</evidence>
<dbReference type="InterPro" id="IPR045164">
    <property type="entry name" value="RBM41/RNPC3"/>
</dbReference>
<evidence type="ECO:0000259" key="8">
    <source>
        <dbReference type="PROSITE" id="PS50102"/>
    </source>
</evidence>
<dbReference type="GO" id="GO:0005689">
    <property type="term" value="C:U12-type spliceosomal complex"/>
    <property type="evidence" value="ECO:0007669"/>
    <property type="project" value="TreeGrafter"/>
</dbReference>
<evidence type="ECO:0000256" key="4">
    <source>
        <dbReference type="ARBA" id="ARBA00022884"/>
    </source>
</evidence>
<dbReference type="InParanoid" id="A0A6P8HTX7"/>
<dbReference type="RefSeq" id="XP_031556072.1">
    <property type="nucleotide sequence ID" value="XM_031700212.1"/>
</dbReference>
<dbReference type="Gene3D" id="6.10.250.610">
    <property type="match status" value="1"/>
</dbReference>
<dbReference type="SMART" id="SM00360">
    <property type="entry name" value="RRM"/>
    <property type="match status" value="2"/>
</dbReference>
<keyword evidence="3" id="KW-0677">Repeat</keyword>
<comment type="subcellular location">
    <subcellularLocation>
        <location evidence="1">Nucleus</location>
    </subcellularLocation>
</comment>
<sequence length="471" mass="53506">MAAEQKRSGCKLFIRHLPSILSNDDKTDLLKHFGATDVICMGRSSKMKDSAFAEFADETAANKALNRLHQVEILGSRLVVEYAKKYHERLSAQNSHRMSPKKEEEDNTTEESEKTHILQEKGEDMKKEKVSGIAPKLGIKYPSNPNLSYLYPSPNATILTNIAHTLACVPKFYVQVLHLMNKMNLPAPFGPVTPTPPNVREMHPSENIESSEESEMESDEEENKKRSRIKEHSLPKKPETNTKKRVKLKATKGPLPKKPKPSHSYKQESIEAVFEQPSHQTRKIEFNLTDSITSIFDAAPPQLEPVSQSKEEEPSMEGFGKFAPQAEPIAMDTNEDEEETTLRDESDEFISQKELDSNRMSKKELSSLSALKKYSSGDPTTRLYVKNLAKHVEDKDLHYIFGRYVDFTLEDEKDRFDIRLMKEGRMKGQAFITLPSENKAKRALEEVHGYILHGKPMVIQFARSAKAKETS</sequence>
<feature type="compositionally biased region" description="Basic and acidic residues" evidence="7">
    <location>
        <begin position="230"/>
        <end position="242"/>
    </location>
</feature>
<feature type="compositionally biased region" description="Basic and acidic residues" evidence="7">
    <location>
        <begin position="111"/>
        <end position="127"/>
    </location>
</feature>
<accession>A0A6P8HTX7</accession>
<dbReference type="Pfam" id="PF00076">
    <property type="entry name" value="RRM_1"/>
    <property type="match status" value="2"/>
</dbReference>
<dbReference type="OrthoDB" id="277802at2759"/>
<evidence type="ECO:0000256" key="3">
    <source>
        <dbReference type="ARBA" id="ARBA00022737"/>
    </source>
</evidence>
<dbReference type="CDD" id="cd12239">
    <property type="entry name" value="RRM2_RBM40_like"/>
    <property type="match status" value="1"/>
</dbReference>
<gene>
    <name evidence="10" type="primary">LOC116292857</name>
</gene>
<evidence type="ECO:0000313" key="10">
    <source>
        <dbReference type="RefSeq" id="XP_031556072.1"/>
    </source>
</evidence>
<evidence type="ECO:0000256" key="6">
    <source>
        <dbReference type="PROSITE-ProRule" id="PRU00176"/>
    </source>
</evidence>
<dbReference type="PROSITE" id="PS50102">
    <property type="entry name" value="RRM"/>
    <property type="match status" value="2"/>
</dbReference>
<feature type="compositionally biased region" description="Basic residues" evidence="7">
    <location>
        <begin position="243"/>
        <end position="263"/>
    </location>
</feature>
<evidence type="ECO:0000256" key="2">
    <source>
        <dbReference type="ARBA" id="ARBA00020364"/>
    </source>
</evidence>
<feature type="domain" description="RRM" evidence="8">
    <location>
        <begin position="381"/>
        <end position="464"/>
    </location>
</feature>
<evidence type="ECO:0000256" key="1">
    <source>
        <dbReference type="ARBA" id="ARBA00004123"/>
    </source>
</evidence>
<dbReference type="Gene3D" id="3.30.70.330">
    <property type="match status" value="2"/>
</dbReference>
<feature type="region of interest" description="Disordered" evidence="7">
    <location>
        <begin position="90"/>
        <end position="127"/>
    </location>
</feature>
<feature type="compositionally biased region" description="Acidic residues" evidence="7">
    <location>
        <begin position="209"/>
        <end position="221"/>
    </location>
</feature>
<keyword evidence="5" id="KW-0539">Nucleus</keyword>
<proteinExistence type="predicted"/>
<dbReference type="FunFam" id="3.30.70.330:FF:000207">
    <property type="entry name" value="RNA-binding region (RNP1, RRM)-containing 3"/>
    <property type="match status" value="1"/>
</dbReference>
<dbReference type="GeneID" id="116292857"/>
<dbReference type="InterPro" id="IPR035979">
    <property type="entry name" value="RBD_domain_sf"/>
</dbReference>
<dbReference type="PANTHER" id="PTHR16105:SF0">
    <property type="entry name" value="RNA-BINDING REGION-CONTAINING PROTEIN 3"/>
    <property type="match status" value="1"/>
</dbReference>
<evidence type="ECO:0000313" key="9">
    <source>
        <dbReference type="Proteomes" id="UP000515163"/>
    </source>
</evidence>
<dbReference type="FunFam" id="3.30.70.330:FF:000948">
    <property type="entry name" value="RNA-binding region (RNP1, RRM) containing 3"/>
    <property type="match status" value="1"/>
</dbReference>
<feature type="region of interest" description="Disordered" evidence="7">
    <location>
        <begin position="192"/>
        <end position="268"/>
    </location>
</feature>
<keyword evidence="4 6" id="KW-0694">RNA-binding</keyword>
<reference evidence="10" key="1">
    <citation type="submission" date="2025-08" db="UniProtKB">
        <authorList>
            <consortium name="RefSeq"/>
        </authorList>
    </citation>
    <scope>IDENTIFICATION</scope>
    <source>
        <tissue evidence="10">Tentacle</tissue>
    </source>
</reference>
<keyword evidence="9" id="KW-1185">Reference proteome</keyword>
<dbReference type="GO" id="GO:0030626">
    <property type="term" value="F:U12 snRNA binding"/>
    <property type="evidence" value="ECO:0007669"/>
    <property type="project" value="TreeGrafter"/>
</dbReference>
<protein>
    <recommendedName>
        <fullName evidence="2">RNA-binding region-containing protein 3</fullName>
    </recommendedName>
</protein>
<organism evidence="9 10">
    <name type="scientific">Actinia tenebrosa</name>
    <name type="common">Australian red waratah sea anemone</name>
    <dbReference type="NCBI Taxonomy" id="6105"/>
    <lineage>
        <taxon>Eukaryota</taxon>
        <taxon>Metazoa</taxon>
        <taxon>Cnidaria</taxon>
        <taxon>Anthozoa</taxon>
        <taxon>Hexacorallia</taxon>
        <taxon>Actiniaria</taxon>
        <taxon>Actiniidae</taxon>
        <taxon>Actinia</taxon>
    </lineage>
</organism>
<feature type="domain" description="RRM" evidence="8">
    <location>
        <begin position="10"/>
        <end position="85"/>
    </location>
</feature>
<dbReference type="FunCoup" id="A0A6P8HTX7">
    <property type="interactions" value="1681"/>
</dbReference>
<evidence type="ECO:0000256" key="7">
    <source>
        <dbReference type="SAM" id="MobiDB-lite"/>
    </source>
</evidence>
<dbReference type="AlphaFoldDB" id="A0A6P8HTX7"/>
<dbReference type="Proteomes" id="UP000515163">
    <property type="component" value="Unplaced"/>
</dbReference>
<dbReference type="CDD" id="cd12238">
    <property type="entry name" value="RRM1_RBM40_like"/>
    <property type="match status" value="1"/>
</dbReference>
<name>A0A6P8HTX7_ACTTE</name>
<dbReference type="KEGG" id="aten:116292857"/>
<dbReference type="InterPro" id="IPR000504">
    <property type="entry name" value="RRM_dom"/>
</dbReference>
<dbReference type="PANTHER" id="PTHR16105">
    <property type="entry name" value="RNA-BINDING REGION-CONTAINING PROTEIN 3"/>
    <property type="match status" value="1"/>
</dbReference>
<dbReference type="SUPFAM" id="SSF54928">
    <property type="entry name" value="RNA-binding domain, RBD"/>
    <property type="match status" value="2"/>
</dbReference>
<dbReference type="GO" id="GO:0097157">
    <property type="term" value="F:pre-mRNA intronic binding"/>
    <property type="evidence" value="ECO:0007669"/>
    <property type="project" value="TreeGrafter"/>
</dbReference>
<dbReference type="InterPro" id="IPR012677">
    <property type="entry name" value="Nucleotide-bd_a/b_plait_sf"/>
</dbReference>
<dbReference type="GO" id="GO:0000398">
    <property type="term" value="P:mRNA splicing, via spliceosome"/>
    <property type="evidence" value="ECO:0007669"/>
    <property type="project" value="TreeGrafter"/>
</dbReference>
<dbReference type="InterPro" id="IPR034147">
    <property type="entry name" value="RBM40_RRM1"/>
</dbReference>